<dbReference type="SUPFAM" id="SSF53271">
    <property type="entry name" value="PRTase-like"/>
    <property type="match status" value="1"/>
</dbReference>
<dbReference type="Gene3D" id="3.40.50.2020">
    <property type="match status" value="1"/>
</dbReference>
<evidence type="ECO:0000313" key="9">
    <source>
        <dbReference type="Proteomes" id="UP000465778"/>
    </source>
</evidence>
<dbReference type="PANTHER" id="PTHR43864">
    <property type="entry name" value="HYPOXANTHINE/GUANINE PHOSPHORIBOSYLTRANSFERASE"/>
    <property type="match status" value="1"/>
</dbReference>
<dbReference type="GO" id="GO:0032265">
    <property type="term" value="P:XMP salvage"/>
    <property type="evidence" value="ECO:0007669"/>
    <property type="project" value="UniProtKB-UniRule"/>
</dbReference>
<dbReference type="Pfam" id="PF00156">
    <property type="entry name" value="Pribosyltran"/>
    <property type="match status" value="1"/>
</dbReference>
<dbReference type="AlphaFoldDB" id="A0A800NGG6"/>
<dbReference type="EMBL" id="VDEM01000001">
    <property type="protein sequence ID" value="KAF0826021.1"/>
    <property type="molecule type" value="Genomic_DNA"/>
</dbReference>
<dbReference type="HAMAP" id="MF_01184">
    <property type="entry name" value="XPRTase"/>
    <property type="match status" value="1"/>
</dbReference>
<dbReference type="NCBIfam" id="NF006671">
    <property type="entry name" value="PRK09219.1"/>
    <property type="match status" value="1"/>
</dbReference>
<comment type="subcellular location">
    <subcellularLocation>
        <location evidence="5">Cytoplasm</location>
    </subcellularLocation>
</comment>
<evidence type="ECO:0000256" key="3">
    <source>
        <dbReference type="ARBA" id="ARBA00022679"/>
    </source>
</evidence>
<evidence type="ECO:0000256" key="5">
    <source>
        <dbReference type="HAMAP-Rule" id="MF_01184"/>
    </source>
</evidence>
<dbReference type="OrthoDB" id="9790678at2"/>
<keyword evidence="2 5" id="KW-0328">Glycosyltransferase</keyword>
<dbReference type="GO" id="GO:0005737">
    <property type="term" value="C:cytoplasm"/>
    <property type="evidence" value="ECO:0007669"/>
    <property type="project" value="UniProtKB-SubCell"/>
</dbReference>
<evidence type="ECO:0000259" key="7">
    <source>
        <dbReference type="Pfam" id="PF00156"/>
    </source>
</evidence>
<dbReference type="InterPro" id="IPR029057">
    <property type="entry name" value="PRTase-like"/>
</dbReference>
<organism evidence="8 9">
    <name type="scientific">Cytobacillus firmus</name>
    <name type="common">Bacillus firmus</name>
    <dbReference type="NCBI Taxonomy" id="1399"/>
    <lineage>
        <taxon>Bacteria</taxon>
        <taxon>Bacillati</taxon>
        <taxon>Bacillota</taxon>
        <taxon>Bacilli</taxon>
        <taxon>Bacillales</taxon>
        <taxon>Bacillaceae</taxon>
        <taxon>Cytobacillus</taxon>
    </lineage>
</organism>
<comment type="function">
    <text evidence="5">Converts the preformed base xanthine, a product of nucleic acid breakdown, to xanthosine 5'-monophosphate (XMP), so it can be reused for RNA or DNA synthesis.</text>
</comment>
<comment type="catalytic activity">
    <reaction evidence="5">
        <text>XMP + diphosphate = xanthine + 5-phospho-alpha-D-ribose 1-diphosphate</text>
        <dbReference type="Rhea" id="RHEA:10800"/>
        <dbReference type="ChEBI" id="CHEBI:17712"/>
        <dbReference type="ChEBI" id="CHEBI:33019"/>
        <dbReference type="ChEBI" id="CHEBI:57464"/>
        <dbReference type="ChEBI" id="CHEBI:58017"/>
        <dbReference type="EC" id="2.4.2.22"/>
    </reaction>
</comment>
<reference evidence="8 9" key="1">
    <citation type="journal article" date="2020" name="G3 (Bethesda)">
        <title>Whole Genome Sequencing and Comparative Genomics of Two Nematicidal Bacillus Strains Reveals a Wide Range of Possible Virulence Factors.</title>
        <authorList>
            <person name="Susic N."/>
            <person name="Janezic S."/>
            <person name="Rupnik M."/>
            <person name="Geric Stare B."/>
        </authorList>
    </citation>
    <scope>NUCLEOTIDE SEQUENCE [LARGE SCALE GENOMIC DNA]</scope>
    <source>
        <strain evidence="8 9">I-1582</strain>
    </source>
</reference>
<feature type="binding site" evidence="5">
    <location>
        <position position="20"/>
    </location>
    <ligand>
        <name>xanthine</name>
        <dbReference type="ChEBI" id="CHEBI:17712"/>
    </ligand>
</feature>
<feature type="binding site" evidence="5">
    <location>
        <position position="156"/>
    </location>
    <ligand>
        <name>xanthine</name>
        <dbReference type="ChEBI" id="CHEBI:17712"/>
    </ligand>
</feature>
<keyword evidence="1 5" id="KW-0963">Cytoplasm</keyword>
<evidence type="ECO:0000256" key="2">
    <source>
        <dbReference type="ARBA" id="ARBA00022676"/>
    </source>
</evidence>
<dbReference type="NCBIfam" id="TIGR01744">
    <property type="entry name" value="XPRTase"/>
    <property type="match status" value="1"/>
</dbReference>
<dbReference type="Proteomes" id="UP000465778">
    <property type="component" value="Unassembled WGS sequence"/>
</dbReference>
<dbReference type="GO" id="GO:0046110">
    <property type="term" value="P:xanthine metabolic process"/>
    <property type="evidence" value="ECO:0007669"/>
    <property type="project" value="UniProtKB-UniRule"/>
</dbReference>
<sequence length="200" mass="21773">MDMLIKKIKSEGIVLSSSVLKVDSFLNHQIDPQLMHEVGREFADRFSSSGITKILTIESSGIAPAVMAGLHLNVPVVFARKRKSLTLVNDLITASVYSFTKEETSEISVSKKYLSEKDNVLIIDDFLANGQAALGLADIAEKAGSSIAGIGIVIEKGFQKGGQQLREKGFRVESLAIIDSLENGMISFEKTSENVEELLR</sequence>
<evidence type="ECO:0000256" key="4">
    <source>
        <dbReference type="ARBA" id="ARBA00022726"/>
    </source>
</evidence>
<protein>
    <recommendedName>
        <fullName evidence="5 6">Xanthine phosphoribosyltransferase</fullName>
        <shortName evidence="5">XPRTase</shortName>
        <ecNumber evidence="5 6">2.4.2.22</ecNumber>
    </recommendedName>
</protein>
<comment type="similarity">
    <text evidence="5">Belongs to the purine/pyrimidine phosphoribosyltransferase family. Xpt subfamily.</text>
</comment>
<accession>A0A800NGG6</accession>
<feature type="binding site" evidence="5">
    <location>
        <begin position="128"/>
        <end position="132"/>
    </location>
    <ligand>
        <name>5-phospho-alpha-D-ribose 1-diphosphate</name>
        <dbReference type="ChEBI" id="CHEBI:58017"/>
    </ligand>
</feature>
<comment type="pathway">
    <text evidence="5">Purine metabolism; XMP biosynthesis via salvage pathway; XMP from xanthine: step 1/1.</text>
</comment>
<evidence type="ECO:0000256" key="6">
    <source>
        <dbReference type="NCBIfam" id="TIGR01744"/>
    </source>
</evidence>
<evidence type="ECO:0000256" key="1">
    <source>
        <dbReference type="ARBA" id="ARBA00022490"/>
    </source>
</evidence>
<dbReference type="PANTHER" id="PTHR43864:SF1">
    <property type="entry name" value="XANTHINE PHOSPHORIBOSYLTRANSFERASE"/>
    <property type="match status" value="1"/>
</dbReference>
<name>A0A800NGG6_CYTFI</name>
<dbReference type="GO" id="GO:0000310">
    <property type="term" value="F:xanthine phosphoribosyltransferase activity"/>
    <property type="evidence" value="ECO:0007669"/>
    <property type="project" value="UniProtKB-UniRule"/>
</dbReference>
<feature type="domain" description="Phosphoribosyltransferase" evidence="7">
    <location>
        <begin position="34"/>
        <end position="157"/>
    </location>
</feature>
<dbReference type="InterPro" id="IPR050118">
    <property type="entry name" value="Pur/Pyrimidine_PRTase"/>
</dbReference>
<keyword evidence="4 5" id="KW-0660">Purine salvage</keyword>
<dbReference type="UniPathway" id="UPA00602">
    <property type="reaction ID" value="UER00658"/>
</dbReference>
<dbReference type="CDD" id="cd06223">
    <property type="entry name" value="PRTases_typeI"/>
    <property type="match status" value="1"/>
</dbReference>
<dbReference type="GO" id="GO:0006166">
    <property type="term" value="P:purine ribonucleoside salvage"/>
    <property type="evidence" value="ECO:0007669"/>
    <property type="project" value="UniProtKB-KW"/>
</dbReference>
<gene>
    <name evidence="5" type="primary">xpt</name>
    <name evidence="8" type="ORF">KIS1582_0160</name>
</gene>
<proteinExistence type="inferred from homology"/>
<comment type="subunit">
    <text evidence="5">Homodimer.</text>
</comment>
<dbReference type="RefSeq" id="WP_159343972.1">
    <property type="nucleotide sequence ID" value="NZ_JBALOT010000016.1"/>
</dbReference>
<comment type="caution">
    <text evidence="8">The sequence shown here is derived from an EMBL/GenBank/DDBJ whole genome shotgun (WGS) entry which is preliminary data.</text>
</comment>
<dbReference type="InterPro" id="IPR000836">
    <property type="entry name" value="PRTase_dom"/>
</dbReference>
<evidence type="ECO:0000313" key="8">
    <source>
        <dbReference type="EMBL" id="KAF0826021.1"/>
    </source>
</evidence>
<dbReference type="InterPro" id="IPR010079">
    <property type="entry name" value="Xanthine_PRibTrfase"/>
</dbReference>
<feature type="binding site" evidence="5">
    <location>
        <position position="27"/>
    </location>
    <ligand>
        <name>xanthine</name>
        <dbReference type="ChEBI" id="CHEBI:17712"/>
    </ligand>
</feature>
<keyword evidence="3 5" id="KW-0808">Transferase</keyword>
<dbReference type="EC" id="2.4.2.22" evidence="5 6"/>